<dbReference type="InterPro" id="IPR053151">
    <property type="entry name" value="RNase_H-like"/>
</dbReference>
<dbReference type="GO" id="GO:0004523">
    <property type="term" value="F:RNA-DNA hybrid ribonuclease activity"/>
    <property type="evidence" value="ECO:0007669"/>
    <property type="project" value="InterPro"/>
</dbReference>
<accession>A0A453ADZ8</accession>
<dbReference type="InterPro" id="IPR012337">
    <property type="entry name" value="RNaseH-like_sf"/>
</dbReference>
<dbReference type="SUPFAM" id="SSF53098">
    <property type="entry name" value="Ribonuclease H-like"/>
    <property type="match status" value="1"/>
</dbReference>
<keyword evidence="3" id="KW-1185">Reference proteome</keyword>
<dbReference type="Gramene" id="AET2Gv20089700.1">
    <property type="protein sequence ID" value="AET2Gv20089700.1"/>
    <property type="gene ID" value="AET2Gv20089700"/>
</dbReference>
<dbReference type="InterPro" id="IPR036397">
    <property type="entry name" value="RNaseH_sf"/>
</dbReference>
<reference evidence="3" key="2">
    <citation type="journal article" date="2017" name="Nat. Plants">
        <title>The Aegilops tauschii genome reveals multiple impacts of transposons.</title>
        <authorList>
            <person name="Zhao G."/>
            <person name="Zou C."/>
            <person name="Li K."/>
            <person name="Wang K."/>
            <person name="Li T."/>
            <person name="Gao L."/>
            <person name="Zhang X."/>
            <person name="Wang H."/>
            <person name="Yang Z."/>
            <person name="Liu X."/>
            <person name="Jiang W."/>
            <person name="Mao L."/>
            <person name="Kong X."/>
            <person name="Jiao Y."/>
            <person name="Jia J."/>
        </authorList>
    </citation>
    <scope>NUCLEOTIDE SEQUENCE [LARGE SCALE GENOMIC DNA]</scope>
    <source>
        <strain evidence="3">cv. AL8/78</strain>
    </source>
</reference>
<protein>
    <recommendedName>
        <fullName evidence="1">RNase H type-1 domain-containing protein</fullName>
    </recommendedName>
</protein>
<reference evidence="2" key="3">
    <citation type="journal article" date="2017" name="Nature">
        <title>Genome sequence of the progenitor of the wheat D genome Aegilops tauschii.</title>
        <authorList>
            <person name="Luo M.C."/>
            <person name="Gu Y.Q."/>
            <person name="Puiu D."/>
            <person name="Wang H."/>
            <person name="Twardziok S.O."/>
            <person name="Deal K.R."/>
            <person name="Huo N."/>
            <person name="Zhu T."/>
            <person name="Wang L."/>
            <person name="Wang Y."/>
            <person name="McGuire P.E."/>
            <person name="Liu S."/>
            <person name="Long H."/>
            <person name="Ramasamy R.K."/>
            <person name="Rodriguez J.C."/>
            <person name="Van S.L."/>
            <person name="Yuan L."/>
            <person name="Wang Z."/>
            <person name="Xia Z."/>
            <person name="Xiao L."/>
            <person name="Anderson O.D."/>
            <person name="Ouyang S."/>
            <person name="Liang Y."/>
            <person name="Zimin A.V."/>
            <person name="Pertea G."/>
            <person name="Qi P."/>
            <person name="Bennetzen J.L."/>
            <person name="Dai X."/>
            <person name="Dawson M.W."/>
            <person name="Muller H.G."/>
            <person name="Kugler K."/>
            <person name="Rivarola-Duarte L."/>
            <person name="Spannagl M."/>
            <person name="Mayer K.F.X."/>
            <person name="Lu F.H."/>
            <person name="Bevan M.W."/>
            <person name="Leroy P."/>
            <person name="Li P."/>
            <person name="You F.M."/>
            <person name="Sun Q."/>
            <person name="Liu Z."/>
            <person name="Lyons E."/>
            <person name="Wicker T."/>
            <person name="Salzberg S.L."/>
            <person name="Devos K.M."/>
            <person name="Dvorak J."/>
        </authorList>
    </citation>
    <scope>NUCLEOTIDE SEQUENCE [LARGE SCALE GENOMIC DNA]</scope>
    <source>
        <strain evidence="2">cv. AL8/78</strain>
    </source>
</reference>
<evidence type="ECO:0000313" key="2">
    <source>
        <dbReference type="EnsemblPlants" id="AET2Gv20089700.1"/>
    </source>
</evidence>
<dbReference type="GO" id="GO:0003676">
    <property type="term" value="F:nucleic acid binding"/>
    <property type="evidence" value="ECO:0007669"/>
    <property type="project" value="InterPro"/>
</dbReference>
<evidence type="ECO:0000259" key="1">
    <source>
        <dbReference type="Pfam" id="PF13456"/>
    </source>
</evidence>
<dbReference type="PANTHER" id="PTHR47723">
    <property type="entry name" value="OS05G0353850 PROTEIN"/>
    <property type="match status" value="1"/>
</dbReference>
<proteinExistence type="predicted"/>
<sequence length="215" mass="23876">LAVPRPVPLQLGHHAATSPYLPMPRPHPAAGNTFHPPKRVVALVRWSRPPLGWCKLNFDGSVKHDGSGRASIGGVIRNSTGHAIVAYAERTEHAGVGVVEARALMRGLELALGMGCSSLVVEGDDLTLVRLLRRESRHTRIPSAMHDEIVRLLGCFRVWHVQHVYREGNQVADTLCHEAYRCPDVWTMDCPLPLAVWTKVECDRRGVVYERLRPA</sequence>
<dbReference type="Gene3D" id="3.30.420.10">
    <property type="entry name" value="Ribonuclease H-like superfamily/Ribonuclease H"/>
    <property type="match status" value="1"/>
</dbReference>
<reference evidence="2" key="5">
    <citation type="journal article" date="2021" name="G3 (Bethesda)">
        <title>Aegilops tauschii genome assembly Aet v5.0 features greater sequence contiguity and improved annotation.</title>
        <authorList>
            <person name="Wang L."/>
            <person name="Zhu T."/>
            <person name="Rodriguez J.C."/>
            <person name="Deal K.R."/>
            <person name="Dubcovsky J."/>
            <person name="McGuire P.E."/>
            <person name="Lux T."/>
            <person name="Spannagl M."/>
            <person name="Mayer K.F.X."/>
            <person name="Baldrich P."/>
            <person name="Meyers B.C."/>
            <person name="Huo N."/>
            <person name="Gu Y.Q."/>
            <person name="Zhou H."/>
            <person name="Devos K.M."/>
            <person name="Bennetzen J.L."/>
            <person name="Unver T."/>
            <person name="Budak H."/>
            <person name="Gulick P.J."/>
            <person name="Galiba G."/>
            <person name="Kalapos B."/>
            <person name="Nelson D.R."/>
            <person name="Li P."/>
            <person name="You F.M."/>
            <person name="Luo M.C."/>
            <person name="Dvorak J."/>
        </authorList>
    </citation>
    <scope>NUCLEOTIDE SEQUENCE [LARGE SCALE GENOMIC DNA]</scope>
    <source>
        <strain evidence="2">cv. AL8/78</strain>
    </source>
</reference>
<reference evidence="2" key="4">
    <citation type="submission" date="2019-03" db="UniProtKB">
        <authorList>
            <consortium name="EnsemblPlants"/>
        </authorList>
    </citation>
    <scope>IDENTIFICATION</scope>
</reference>
<evidence type="ECO:0000313" key="3">
    <source>
        <dbReference type="Proteomes" id="UP000015105"/>
    </source>
</evidence>
<dbReference type="AlphaFoldDB" id="A0A453ADZ8"/>
<dbReference type="Proteomes" id="UP000015105">
    <property type="component" value="Chromosome 2D"/>
</dbReference>
<dbReference type="PANTHER" id="PTHR47723:SF17">
    <property type="entry name" value="OS05G0353850 PROTEIN"/>
    <property type="match status" value="1"/>
</dbReference>
<feature type="domain" description="RNase H type-1" evidence="1">
    <location>
        <begin position="57"/>
        <end position="179"/>
    </location>
</feature>
<organism evidence="2 3">
    <name type="scientific">Aegilops tauschii subsp. strangulata</name>
    <name type="common">Goatgrass</name>
    <dbReference type="NCBI Taxonomy" id="200361"/>
    <lineage>
        <taxon>Eukaryota</taxon>
        <taxon>Viridiplantae</taxon>
        <taxon>Streptophyta</taxon>
        <taxon>Embryophyta</taxon>
        <taxon>Tracheophyta</taxon>
        <taxon>Spermatophyta</taxon>
        <taxon>Magnoliopsida</taxon>
        <taxon>Liliopsida</taxon>
        <taxon>Poales</taxon>
        <taxon>Poaceae</taxon>
        <taxon>BOP clade</taxon>
        <taxon>Pooideae</taxon>
        <taxon>Triticodae</taxon>
        <taxon>Triticeae</taxon>
        <taxon>Triticinae</taxon>
        <taxon>Aegilops</taxon>
    </lineage>
</organism>
<reference evidence="3" key="1">
    <citation type="journal article" date="2014" name="Science">
        <title>Ancient hybridizations among the ancestral genomes of bread wheat.</title>
        <authorList>
            <consortium name="International Wheat Genome Sequencing Consortium,"/>
            <person name="Marcussen T."/>
            <person name="Sandve S.R."/>
            <person name="Heier L."/>
            <person name="Spannagl M."/>
            <person name="Pfeifer M."/>
            <person name="Jakobsen K.S."/>
            <person name="Wulff B.B."/>
            <person name="Steuernagel B."/>
            <person name="Mayer K.F."/>
            <person name="Olsen O.A."/>
        </authorList>
    </citation>
    <scope>NUCLEOTIDE SEQUENCE [LARGE SCALE GENOMIC DNA]</scope>
    <source>
        <strain evidence="3">cv. AL8/78</strain>
    </source>
</reference>
<dbReference type="CDD" id="cd06222">
    <property type="entry name" value="RNase_H_like"/>
    <property type="match status" value="1"/>
</dbReference>
<dbReference type="InterPro" id="IPR044730">
    <property type="entry name" value="RNase_H-like_dom_plant"/>
</dbReference>
<dbReference type="EnsemblPlants" id="AET2Gv20089700.1">
    <property type="protein sequence ID" value="AET2Gv20089700.1"/>
    <property type="gene ID" value="AET2Gv20089700"/>
</dbReference>
<dbReference type="InterPro" id="IPR002156">
    <property type="entry name" value="RNaseH_domain"/>
</dbReference>
<dbReference type="Pfam" id="PF13456">
    <property type="entry name" value="RVT_3"/>
    <property type="match status" value="1"/>
</dbReference>
<name>A0A453ADZ8_AEGTS</name>
<dbReference type="STRING" id="200361.A0A453ADZ8"/>